<dbReference type="Proteomes" id="UP000297245">
    <property type="component" value="Unassembled WGS sequence"/>
</dbReference>
<dbReference type="AlphaFoldDB" id="A0A4S8L0J7"/>
<feature type="domain" description="CxC6 like cysteine cluster associated with KDZ" evidence="3">
    <location>
        <begin position="329"/>
        <end position="395"/>
    </location>
</feature>
<proteinExistence type="predicted"/>
<feature type="domain" description="CxC5 like cysteine cluster associated with KDZ" evidence="2">
    <location>
        <begin position="116"/>
        <end position="229"/>
    </location>
</feature>
<keyword evidence="5" id="KW-1185">Reference proteome</keyword>
<accession>A0A4S8L0J7</accession>
<dbReference type="OrthoDB" id="3055037at2759"/>
<feature type="signal peptide" evidence="1">
    <location>
        <begin position="1"/>
        <end position="22"/>
    </location>
</feature>
<name>A0A4S8L0J7_DENBC</name>
<dbReference type="InterPro" id="IPR041539">
    <property type="entry name" value="CxC5"/>
</dbReference>
<feature type="chain" id="PRO_5020641510" description="CxC5 like cysteine cluster associated with KDZ domain-containing protein" evidence="1">
    <location>
        <begin position="23"/>
        <end position="617"/>
    </location>
</feature>
<sequence>MLLSDLFLSLSILAGLLDSVTYEQLERFIQLTTNLRNDILSAQPCDHDPTIPPVQLSDHQRFFLAHVCDIDLTYIDQCWTAVKDIVWFQKYDQTCRFNDQDFLAWNDGHDFELSGQTLWPPVRHCSNPPCNNTKLLRERHGLRKVILFTLSNGARATYAAQLTCTACNTTYYPNYQVWNHFRQYYDGFPDAIQVAEHHYMERALVDLFIGQILMSWSSASNCARLYNSVLSNPNSRPKHPSWTERSFNLSAEHIWDSFTIMALLKRCERQQAPLFVPHTGEQRDRFTTTMQICNDEIAKHGSENLYHFCDKCRLVKEVDGEYRQIQALVADGICIGRPRCAYQMETCEQPLASNSLRFCESHLAEVETCVVVGCLAPSGNGCLTCDDPSHRRLEKNRQIRGKACSGPEHSNQSTTFVHDDKHLESTFSNGCEADKSEDGPKLKAIFGRLRTHAELVFHCPCGIMVKRATCYKAESLCQMTELLFWFHSHGFLPEVMFYDNNCRLYRYLAKRFPDFKDMLALPVDVFHWKTKHKKSDDICSYECSPYSFPELRGPEDGSWAFNSSIAEQNNVWLGGYHSILREMSAVKYDFFLNEIIRLKNQLTLSKLSPYHPGNLHF</sequence>
<protein>
    <recommendedName>
        <fullName evidence="6">CxC5 like cysteine cluster associated with KDZ domain-containing protein</fullName>
    </recommendedName>
</protein>
<dbReference type="Pfam" id="PF18721">
    <property type="entry name" value="CxC6"/>
    <property type="match status" value="1"/>
</dbReference>
<reference evidence="4 5" key="1">
    <citation type="journal article" date="2019" name="Nat. Ecol. Evol.">
        <title>Megaphylogeny resolves global patterns of mushroom evolution.</title>
        <authorList>
            <person name="Varga T."/>
            <person name="Krizsan K."/>
            <person name="Foldi C."/>
            <person name="Dima B."/>
            <person name="Sanchez-Garcia M."/>
            <person name="Sanchez-Ramirez S."/>
            <person name="Szollosi G.J."/>
            <person name="Szarkandi J.G."/>
            <person name="Papp V."/>
            <person name="Albert L."/>
            <person name="Andreopoulos W."/>
            <person name="Angelini C."/>
            <person name="Antonin V."/>
            <person name="Barry K.W."/>
            <person name="Bougher N.L."/>
            <person name="Buchanan P."/>
            <person name="Buyck B."/>
            <person name="Bense V."/>
            <person name="Catcheside P."/>
            <person name="Chovatia M."/>
            <person name="Cooper J."/>
            <person name="Damon W."/>
            <person name="Desjardin D."/>
            <person name="Finy P."/>
            <person name="Geml J."/>
            <person name="Haridas S."/>
            <person name="Hughes K."/>
            <person name="Justo A."/>
            <person name="Karasinski D."/>
            <person name="Kautmanova I."/>
            <person name="Kiss B."/>
            <person name="Kocsube S."/>
            <person name="Kotiranta H."/>
            <person name="LaButti K.M."/>
            <person name="Lechner B.E."/>
            <person name="Liimatainen K."/>
            <person name="Lipzen A."/>
            <person name="Lukacs Z."/>
            <person name="Mihaltcheva S."/>
            <person name="Morgado L.N."/>
            <person name="Niskanen T."/>
            <person name="Noordeloos M.E."/>
            <person name="Ohm R.A."/>
            <person name="Ortiz-Santana B."/>
            <person name="Ovrebo C."/>
            <person name="Racz N."/>
            <person name="Riley R."/>
            <person name="Savchenko A."/>
            <person name="Shiryaev A."/>
            <person name="Soop K."/>
            <person name="Spirin V."/>
            <person name="Szebenyi C."/>
            <person name="Tomsovsky M."/>
            <person name="Tulloss R.E."/>
            <person name="Uehling J."/>
            <person name="Grigoriev I.V."/>
            <person name="Vagvolgyi C."/>
            <person name="Papp T."/>
            <person name="Martin F.M."/>
            <person name="Miettinen O."/>
            <person name="Hibbett D.S."/>
            <person name="Nagy L.G."/>
        </authorList>
    </citation>
    <scope>NUCLEOTIDE SEQUENCE [LARGE SCALE GENOMIC DNA]</scope>
    <source>
        <strain evidence="4 5">CBS 962.96</strain>
    </source>
</reference>
<dbReference type="Pfam" id="PF18718">
    <property type="entry name" value="CxC5"/>
    <property type="match status" value="1"/>
</dbReference>
<organism evidence="4 5">
    <name type="scientific">Dendrothele bispora (strain CBS 962.96)</name>
    <dbReference type="NCBI Taxonomy" id="1314807"/>
    <lineage>
        <taxon>Eukaryota</taxon>
        <taxon>Fungi</taxon>
        <taxon>Dikarya</taxon>
        <taxon>Basidiomycota</taxon>
        <taxon>Agaricomycotina</taxon>
        <taxon>Agaricomycetes</taxon>
        <taxon>Agaricomycetidae</taxon>
        <taxon>Agaricales</taxon>
        <taxon>Agaricales incertae sedis</taxon>
        <taxon>Dendrothele</taxon>
    </lineage>
</organism>
<evidence type="ECO:0008006" key="6">
    <source>
        <dbReference type="Google" id="ProtNLM"/>
    </source>
</evidence>
<evidence type="ECO:0000256" key="1">
    <source>
        <dbReference type="SAM" id="SignalP"/>
    </source>
</evidence>
<evidence type="ECO:0000259" key="3">
    <source>
        <dbReference type="Pfam" id="PF18721"/>
    </source>
</evidence>
<dbReference type="EMBL" id="ML179772">
    <property type="protein sequence ID" value="THU81897.1"/>
    <property type="molecule type" value="Genomic_DNA"/>
</dbReference>
<evidence type="ECO:0000259" key="2">
    <source>
        <dbReference type="Pfam" id="PF18718"/>
    </source>
</evidence>
<evidence type="ECO:0000313" key="5">
    <source>
        <dbReference type="Proteomes" id="UP000297245"/>
    </source>
</evidence>
<keyword evidence="1" id="KW-0732">Signal</keyword>
<gene>
    <name evidence="4" type="ORF">K435DRAFT_692663</name>
</gene>
<evidence type="ECO:0000313" key="4">
    <source>
        <dbReference type="EMBL" id="THU81897.1"/>
    </source>
</evidence>
<dbReference type="InterPro" id="IPR040898">
    <property type="entry name" value="CxC6"/>
</dbReference>